<feature type="signal peptide" evidence="1">
    <location>
        <begin position="1"/>
        <end position="24"/>
    </location>
</feature>
<evidence type="ECO:0000313" key="2">
    <source>
        <dbReference type="EMBL" id="MBB5713212.1"/>
    </source>
</evidence>
<sequence length="319" mass="34550">MTANGSTNLAMAGALMRLASALLASGLMVGNRPATDRHVERSERCTMPAGWLGVARAHPRFVIFGEIHGTREAPAFVGKVACSLANKGDRVLVAIEHSAVNDEAFQAAWRLPDPNFQAAITKVGWAGRRDGVASAAMLDLLLQLHRLKEAGRSVAIVAFNGFRDEDQRRRFAGLPGQGPHEAAQAENIRKAADAGHYDHILVLTGNLHARKKPIEENSWVYRPMAMQLASPGEIVSLNMRTAGGKMWNCIIRPDVQLDRTKPVPDDAIECGDRPTKGWANMKAAPFMALRVKNGGEDDNYDGIFWVGRVSGSGPALAYP</sequence>
<comment type="caution">
    <text evidence="2">The sequence shown here is derived from an EMBL/GenBank/DDBJ whole genome shotgun (WGS) entry which is preliminary data.</text>
</comment>
<dbReference type="Proteomes" id="UP000546200">
    <property type="component" value="Unassembled WGS sequence"/>
</dbReference>
<keyword evidence="1" id="KW-0732">Signal</keyword>
<dbReference type="EMBL" id="JACIJK010000001">
    <property type="protein sequence ID" value="MBB5713212.1"/>
    <property type="molecule type" value="Genomic_DNA"/>
</dbReference>
<evidence type="ECO:0008006" key="4">
    <source>
        <dbReference type="Google" id="ProtNLM"/>
    </source>
</evidence>
<proteinExistence type="predicted"/>
<organism evidence="2 3">
    <name type="scientific">Sphingomonas aerophila</name>
    <dbReference type="NCBI Taxonomy" id="1344948"/>
    <lineage>
        <taxon>Bacteria</taxon>
        <taxon>Pseudomonadati</taxon>
        <taxon>Pseudomonadota</taxon>
        <taxon>Alphaproteobacteria</taxon>
        <taxon>Sphingomonadales</taxon>
        <taxon>Sphingomonadaceae</taxon>
        <taxon>Sphingomonas</taxon>
    </lineage>
</organism>
<dbReference type="AlphaFoldDB" id="A0A7W9EU23"/>
<dbReference type="RefSeq" id="WP_184053067.1">
    <property type="nucleotide sequence ID" value="NZ_JACIJK010000001.1"/>
</dbReference>
<protein>
    <recommendedName>
        <fullName evidence="4">Haem-binding uptake Tiki superfamily ChaN domain-containing protein</fullName>
    </recommendedName>
</protein>
<name>A0A7W9EU23_9SPHN</name>
<accession>A0A7W9EU23</accession>
<feature type="chain" id="PRO_5031330310" description="Haem-binding uptake Tiki superfamily ChaN domain-containing protein" evidence="1">
    <location>
        <begin position="25"/>
        <end position="319"/>
    </location>
</feature>
<gene>
    <name evidence="2" type="ORF">FHS94_000031</name>
</gene>
<evidence type="ECO:0000256" key="1">
    <source>
        <dbReference type="SAM" id="SignalP"/>
    </source>
</evidence>
<keyword evidence="3" id="KW-1185">Reference proteome</keyword>
<evidence type="ECO:0000313" key="3">
    <source>
        <dbReference type="Proteomes" id="UP000546200"/>
    </source>
</evidence>
<reference evidence="2 3" key="1">
    <citation type="submission" date="2020-08" db="EMBL/GenBank/DDBJ databases">
        <title>Genomic Encyclopedia of Type Strains, Phase IV (KMG-IV): sequencing the most valuable type-strain genomes for metagenomic binning, comparative biology and taxonomic classification.</title>
        <authorList>
            <person name="Goeker M."/>
        </authorList>
    </citation>
    <scope>NUCLEOTIDE SEQUENCE [LARGE SCALE GENOMIC DNA]</scope>
    <source>
        <strain evidence="2 3">DSM 100044</strain>
    </source>
</reference>